<dbReference type="PROSITE" id="PS51420">
    <property type="entry name" value="RHO"/>
    <property type="match status" value="1"/>
</dbReference>
<proteinExistence type="predicted"/>
<comment type="caution">
    <text evidence="6">The sequence shown here is derived from an EMBL/GenBank/DDBJ whole genome shotgun (WGS) entry which is preliminary data.</text>
</comment>
<protein>
    <recommendedName>
        <fullName evidence="8">Ras-related protein Rab-18</fullName>
    </recommendedName>
</protein>
<dbReference type="AlphaFoldDB" id="A0AAV8UKX3"/>
<dbReference type="SMART" id="SM00175">
    <property type="entry name" value="RAB"/>
    <property type="match status" value="1"/>
</dbReference>
<dbReference type="GO" id="GO:0003924">
    <property type="term" value="F:GTPase activity"/>
    <property type="evidence" value="ECO:0007669"/>
    <property type="project" value="InterPro"/>
</dbReference>
<evidence type="ECO:0000313" key="7">
    <source>
        <dbReference type="Proteomes" id="UP001157974"/>
    </source>
</evidence>
<dbReference type="PRINTS" id="PR00449">
    <property type="entry name" value="RASTRNSFRMNG"/>
</dbReference>
<keyword evidence="4" id="KW-0342">GTP-binding</keyword>
<dbReference type="PROSITE" id="PS00675">
    <property type="entry name" value="SIGMA54_INTERACT_1"/>
    <property type="match status" value="1"/>
</dbReference>
<dbReference type="PROSITE" id="PS51419">
    <property type="entry name" value="RAB"/>
    <property type="match status" value="1"/>
</dbReference>
<dbReference type="SMART" id="SM00173">
    <property type="entry name" value="RAS"/>
    <property type="match status" value="1"/>
</dbReference>
<evidence type="ECO:0000256" key="2">
    <source>
        <dbReference type="ARBA" id="ARBA00022741"/>
    </source>
</evidence>
<dbReference type="GO" id="GO:0005525">
    <property type="term" value="F:GTP binding"/>
    <property type="evidence" value="ECO:0007669"/>
    <property type="project" value="UniProtKB-KW"/>
</dbReference>
<dbReference type="FunFam" id="3.40.50.300:FF:001129">
    <property type="entry name" value="ras-related protein Rab-44 isoform X2"/>
    <property type="match status" value="1"/>
</dbReference>
<evidence type="ECO:0008006" key="8">
    <source>
        <dbReference type="Google" id="ProtNLM"/>
    </source>
</evidence>
<evidence type="ECO:0000256" key="5">
    <source>
        <dbReference type="ARBA" id="ARBA00023288"/>
    </source>
</evidence>
<dbReference type="Gene3D" id="3.40.50.300">
    <property type="entry name" value="P-loop containing nucleotide triphosphate hydrolases"/>
    <property type="match status" value="1"/>
</dbReference>
<dbReference type="InterPro" id="IPR027417">
    <property type="entry name" value="P-loop_NTPase"/>
</dbReference>
<evidence type="ECO:0000256" key="4">
    <source>
        <dbReference type="ARBA" id="ARBA00023134"/>
    </source>
</evidence>
<dbReference type="EMBL" id="JAMWBK010000011">
    <property type="protein sequence ID" value="KAJ8901286.1"/>
    <property type="molecule type" value="Genomic_DNA"/>
</dbReference>
<dbReference type="InterPro" id="IPR005225">
    <property type="entry name" value="Small_GTP-bd"/>
</dbReference>
<reference evidence="6 7" key="1">
    <citation type="journal article" date="2023" name="Nat. Commun.">
        <title>Origin of minicircular mitochondrial genomes in red algae.</title>
        <authorList>
            <person name="Lee Y."/>
            <person name="Cho C.H."/>
            <person name="Lee Y.M."/>
            <person name="Park S.I."/>
            <person name="Yang J.H."/>
            <person name="West J.A."/>
            <person name="Bhattacharya D."/>
            <person name="Yoon H.S."/>
        </authorList>
    </citation>
    <scope>NUCLEOTIDE SEQUENCE [LARGE SCALE GENOMIC DNA]</scope>
    <source>
        <strain evidence="6 7">CCMP1338</strain>
        <tissue evidence="6">Whole cell</tissue>
    </source>
</reference>
<dbReference type="Proteomes" id="UP001157974">
    <property type="component" value="Unassembled WGS sequence"/>
</dbReference>
<dbReference type="SUPFAM" id="SSF52540">
    <property type="entry name" value="P-loop containing nucleoside triphosphate hydrolases"/>
    <property type="match status" value="1"/>
</dbReference>
<dbReference type="SMART" id="SM00177">
    <property type="entry name" value="ARF"/>
    <property type="match status" value="1"/>
</dbReference>
<dbReference type="InterPro" id="IPR025662">
    <property type="entry name" value="Sigma_54_int_dom_ATP-bd_1"/>
</dbReference>
<keyword evidence="3" id="KW-0653">Protein transport</keyword>
<name>A0AAV8UKX3_9RHOD</name>
<dbReference type="PROSITE" id="PS51421">
    <property type="entry name" value="RAS"/>
    <property type="match status" value="1"/>
</dbReference>
<dbReference type="GO" id="GO:0015031">
    <property type="term" value="P:protein transport"/>
    <property type="evidence" value="ECO:0007669"/>
    <property type="project" value="UniProtKB-KW"/>
</dbReference>
<dbReference type="InterPro" id="IPR001806">
    <property type="entry name" value="Small_GTPase"/>
</dbReference>
<dbReference type="PROSITE" id="PS51417">
    <property type="entry name" value="ARF"/>
    <property type="match status" value="1"/>
</dbReference>
<keyword evidence="1" id="KW-0813">Transport</keyword>
<dbReference type="PANTHER" id="PTHR47977">
    <property type="entry name" value="RAS-RELATED PROTEIN RAB"/>
    <property type="match status" value="1"/>
</dbReference>
<sequence>MAASEYDEQFKILLVGESGVGKSSLLLRYTEDTFEDLPPTIGVDFQTKKVTVGGFRVKLTLWDTAGQERFRTLTSAYYRGAHGVLFVYDVTRRESFESLKEEWIAELTRYSTYEDIIKVVVGNKIDLKPRRVTKEEGQLLARDIGALYIESSAKESIGVDATFLDLVEAMVHTPSLCTRQNANFSVANLNSRDEAATFCNC</sequence>
<gene>
    <name evidence="6" type="ORF">NDN08_007135</name>
</gene>
<accession>A0AAV8UKX3</accession>
<organism evidence="6 7">
    <name type="scientific">Rhodosorus marinus</name>
    <dbReference type="NCBI Taxonomy" id="101924"/>
    <lineage>
        <taxon>Eukaryota</taxon>
        <taxon>Rhodophyta</taxon>
        <taxon>Stylonematophyceae</taxon>
        <taxon>Stylonematales</taxon>
        <taxon>Stylonemataceae</taxon>
        <taxon>Rhodosorus</taxon>
    </lineage>
</organism>
<evidence type="ECO:0000256" key="3">
    <source>
        <dbReference type="ARBA" id="ARBA00022927"/>
    </source>
</evidence>
<dbReference type="NCBIfam" id="TIGR00231">
    <property type="entry name" value="small_GTP"/>
    <property type="match status" value="1"/>
</dbReference>
<keyword evidence="5" id="KW-0449">Lipoprotein</keyword>
<dbReference type="InterPro" id="IPR050227">
    <property type="entry name" value="Rab"/>
</dbReference>
<keyword evidence="7" id="KW-1185">Reference proteome</keyword>
<dbReference type="Pfam" id="PF00071">
    <property type="entry name" value="Ras"/>
    <property type="match status" value="1"/>
</dbReference>
<keyword evidence="2" id="KW-0547">Nucleotide-binding</keyword>
<evidence type="ECO:0000313" key="6">
    <source>
        <dbReference type="EMBL" id="KAJ8901286.1"/>
    </source>
</evidence>
<dbReference type="SMART" id="SM00176">
    <property type="entry name" value="RAN"/>
    <property type="match status" value="1"/>
</dbReference>
<dbReference type="SMART" id="SM00174">
    <property type="entry name" value="RHO"/>
    <property type="match status" value="1"/>
</dbReference>
<evidence type="ECO:0000256" key="1">
    <source>
        <dbReference type="ARBA" id="ARBA00022448"/>
    </source>
</evidence>